<name>A0ABQ8VQH5_9AGAR</name>
<evidence type="ECO:0000256" key="1">
    <source>
        <dbReference type="SAM" id="MobiDB-lite"/>
    </source>
</evidence>
<feature type="region of interest" description="Disordered" evidence="1">
    <location>
        <begin position="7"/>
        <end position="33"/>
    </location>
</feature>
<gene>
    <name evidence="2" type="ORF">C8R41DRAFT_864491</name>
</gene>
<organism evidence="2 3">
    <name type="scientific">Lentinula lateritia</name>
    <dbReference type="NCBI Taxonomy" id="40482"/>
    <lineage>
        <taxon>Eukaryota</taxon>
        <taxon>Fungi</taxon>
        <taxon>Dikarya</taxon>
        <taxon>Basidiomycota</taxon>
        <taxon>Agaricomycotina</taxon>
        <taxon>Agaricomycetes</taxon>
        <taxon>Agaricomycetidae</taxon>
        <taxon>Agaricales</taxon>
        <taxon>Marasmiineae</taxon>
        <taxon>Omphalotaceae</taxon>
        <taxon>Lentinula</taxon>
    </lineage>
</organism>
<proteinExistence type="predicted"/>
<reference evidence="2" key="1">
    <citation type="submission" date="2022-08" db="EMBL/GenBank/DDBJ databases">
        <title>A Global Phylogenomic Analysis of the Shiitake Genus Lentinula.</title>
        <authorList>
            <consortium name="DOE Joint Genome Institute"/>
            <person name="Sierra-Patev S."/>
            <person name="Min B."/>
            <person name="Naranjo-Ortiz M."/>
            <person name="Looney B."/>
            <person name="Konkel Z."/>
            <person name="Slot J.C."/>
            <person name="Sakamoto Y."/>
            <person name="Steenwyk J.L."/>
            <person name="Rokas A."/>
            <person name="Carro J."/>
            <person name="Camarero S."/>
            <person name="Ferreira P."/>
            <person name="Molpeceres G."/>
            <person name="Ruiz-Duenas F.J."/>
            <person name="Serrano A."/>
            <person name="Henrissat B."/>
            <person name="Drula E."/>
            <person name="Hughes K.W."/>
            <person name="Mata J.L."/>
            <person name="Ishikawa N.K."/>
            <person name="Vargas-Isla R."/>
            <person name="Ushijima S."/>
            <person name="Smith C.A."/>
            <person name="Ahrendt S."/>
            <person name="Andreopoulos W."/>
            <person name="He G."/>
            <person name="Labutti K."/>
            <person name="Lipzen A."/>
            <person name="Ng V."/>
            <person name="Riley R."/>
            <person name="Sandor L."/>
            <person name="Barry K."/>
            <person name="Martinez A.T."/>
            <person name="Xiao Y."/>
            <person name="Gibbons J.G."/>
            <person name="Terashima K."/>
            <person name="Grigoriev I.V."/>
            <person name="Hibbett D.S."/>
        </authorList>
    </citation>
    <scope>NUCLEOTIDE SEQUENCE</scope>
    <source>
        <strain evidence="2">RHP3577 ss4</strain>
    </source>
</reference>
<keyword evidence="3" id="KW-1185">Reference proteome</keyword>
<protein>
    <submittedName>
        <fullName evidence="2">Uncharacterized protein</fullName>
    </submittedName>
</protein>
<dbReference type="Proteomes" id="UP001150217">
    <property type="component" value="Unassembled WGS sequence"/>
</dbReference>
<evidence type="ECO:0000313" key="3">
    <source>
        <dbReference type="Proteomes" id="UP001150217"/>
    </source>
</evidence>
<dbReference type="EMBL" id="JANVFT010000014">
    <property type="protein sequence ID" value="KAJ4498592.1"/>
    <property type="molecule type" value="Genomic_DNA"/>
</dbReference>
<feature type="compositionally biased region" description="Low complexity" evidence="1">
    <location>
        <begin position="8"/>
        <end position="24"/>
    </location>
</feature>
<sequence length="199" mass="22394">MHMAVLRSAANGGSLSPAPASAGPSRRRLSPDHTILCPTLNGNIEPELDDTTHGTTLGLYFGLGNAIAEQKKFESTLKRYSHQRFIDVRTGFRSDTGPDDLYKAKVVVNQRKYYVVGTYDQTSPNINTAFDAYDCTEIFKGDVVIFFYSVHHPERFLNSMPRYPTGQEKEVIRRVLTAFSKNVRGHVENGKRLKHIFRG</sequence>
<accession>A0ABQ8VQH5</accession>
<comment type="caution">
    <text evidence="2">The sequence shown here is derived from an EMBL/GenBank/DDBJ whole genome shotgun (WGS) entry which is preliminary data.</text>
</comment>
<evidence type="ECO:0000313" key="2">
    <source>
        <dbReference type="EMBL" id="KAJ4498592.1"/>
    </source>
</evidence>